<comment type="caution">
    <text evidence="3">The sequence shown here is derived from an EMBL/GenBank/DDBJ whole genome shotgun (WGS) entry which is preliminary data.</text>
</comment>
<sequence length="141" mass="16250">MDNSCFYCTKDERLTNLMYEIAELSVSTFFFFKDQTYKGRCIVAYKGHAKELTDIPAEDLPLFAQDMAKAVKAMEAVFKPDKINYAAFGDKLHHMHFHLVPKYEDGPAWGGVFAITPDPKVHLQEDEYQQYISQLRQSLEA</sequence>
<protein>
    <submittedName>
        <fullName evidence="3">HIT family protein</fullName>
    </submittedName>
</protein>
<feature type="short sequence motif" description="Histidine triad motif" evidence="1">
    <location>
        <begin position="94"/>
        <end position="98"/>
    </location>
</feature>
<dbReference type="Gene3D" id="3.30.428.10">
    <property type="entry name" value="HIT-like"/>
    <property type="match status" value="1"/>
</dbReference>
<feature type="domain" description="HIT" evidence="2">
    <location>
        <begin position="6"/>
        <end position="109"/>
    </location>
</feature>
<dbReference type="GO" id="GO:0003824">
    <property type="term" value="F:catalytic activity"/>
    <property type="evidence" value="ECO:0007669"/>
    <property type="project" value="InterPro"/>
</dbReference>
<name>A0A3N9TI94_9VIBR</name>
<dbReference type="EMBL" id="RJVQ01000003">
    <property type="protein sequence ID" value="RQW63613.1"/>
    <property type="molecule type" value="Genomic_DNA"/>
</dbReference>
<dbReference type="OrthoDB" id="9799145at2"/>
<dbReference type="Pfam" id="PF01230">
    <property type="entry name" value="HIT"/>
    <property type="match status" value="1"/>
</dbReference>
<dbReference type="SUPFAM" id="SSF54197">
    <property type="entry name" value="HIT-like"/>
    <property type="match status" value="1"/>
</dbReference>
<organism evidence="3 4">
    <name type="scientific">Vibrio viridaestus</name>
    <dbReference type="NCBI Taxonomy" id="2487322"/>
    <lineage>
        <taxon>Bacteria</taxon>
        <taxon>Pseudomonadati</taxon>
        <taxon>Pseudomonadota</taxon>
        <taxon>Gammaproteobacteria</taxon>
        <taxon>Vibrionales</taxon>
        <taxon>Vibrionaceae</taxon>
        <taxon>Vibrio</taxon>
    </lineage>
</organism>
<dbReference type="Proteomes" id="UP000281112">
    <property type="component" value="Unassembled WGS sequence"/>
</dbReference>
<gene>
    <name evidence="3" type="ORF">EES38_10225</name>
</gene>
<reference evidence="3 4" key="1">
    <citation type="submission" date="2018-11" db="EMBL/GenBank/DDBJ databases">
        <title>Vibrio LJC006 sp. nov., isolated from seawater during the bloom of the enteromorpha.</title>
        <authorList>
            <person name="Liang J."/>
        </authorList>
    </citation>
    <scope>NUCLEOTIDE SEQUENCE [LARGE SCALE GENOMIC DNA]</scope>
    <source>
        <strain evidence="3 4">LJC006</strain>
    </source>
</reference>
<dbReference type="PROSITE" id="PS51084">
    <property type="entry name" value="HIT_2"/>
    <property type="match status" value="1"/>
</dbReference>
<evidence type="ECO:0000256" key="1">
    <source>
        <dbReference type="PROSITE-ProRule" id="PRU00464"/>
    </source>
</evidence>
<dbReference type="InterPro" id="IPR011146">
    <property type="entry name" value="HIT-like"/>
</dbReference>
<dbReference type="AlphaFoldDB" id="A0A3N9TI94"/>
<keyword evidence="4" id="KW-1185">Reference proteome</keyword>
<evidence type="ECO:0000259" key="2">
    <source>
        <dbReference type="PROSITE" id="PS51084"/>
    </source>
</evidence>
<dbReference type="InterPro" id="IPR036265">
    <property type="entry name" value="HIT-like_sf"/>
</dbReference>
<evidence type="ECO:0000313" key="4">
    <source>
        <dbReference type="Proteomes" id="UP000281112"/>
    </source>
</evidence>
<evidence type="ECO:0000313" key="3">
    <source>
        <dbReference type="EMBL" id="RQW63613.1"/>
    </source>
</evidence>
<dbReference type="RefSeq" id="WP_124937076.1">
    <property type="nucleotide sequence ID" value="NZ_RJVQ01000003.1"/>
</dbReference>
<accession>A0A3N9TI94</accession>
<proteinExistence type="predicted"/>